<accession>A0A0E9T0G6</accession>
<reference evidence="1" key="2">
    <citation type="journal article" date="2015" name="Fish Shellfish Immunol.">
        <title>Early steps in the European eel (Anguilla anguilla)-Vibrio vulnificus interaction in the gills: Role of the RtxA13 toxin.</title>
        <authorList>
            <person name="Callol A."/>
            <person name="Pajuelo D."/>
            <person name="Ebbesson L."/>
            <person name="Teles M."/>
            <person name="MacKenzie S."/>
            <person name="Amaro C."/>
        </authorList>
    </citation>
    <scope>NUCLEOTIDE SEQUENCE</scope>
</reference>
<organism evidence="1">
    <name type="scientific">Anguilla anguilla</name>
    <name type="common">European freshwater eel</name>
    <name type="synonym">Muraena anguilla</name>
    <dbReference type="NCBI Taxonomy" id="7936"/>
    <lineage>
        <taxon>Eukaryota</taxon>
        <taxon>Metazoa</taxon>
        <taxon>Chordata</taxon>
        <taxon>Craniata</taxon>
        <taxon>Vertebrata</taxon>
        <taxon>Euteleostomi</taxon>
        <taxon>Actinopterygii</taxon>
        <taxon>Neopterygii</taxon>
        <taxon>Teleostei</taxon>
        <taxon>Anguilliformes</taxon>
        <taxon>Anguillidae</taxon>
        <taxon>Anguilla</taxon>
    </lineage>
</organism>
<protein>
    <submittedName>
        <fullName evidence="1">Uncharacterized protein</fullName>
    </submittedName>
</protein>
<evidence type="ECO:0000313" key="1">
    <source>
        <dbReference type="EMBL" id="JAH47109.1"/>
    </source>
</evidence>
<reference evidence="1" key="1">
    <citation type="submission" date="2014-11" db="EMBL/GenBank/DDBJ databases">
        <authorList>
            <person name="Amaro Gonzalez C."/>
        </authorList>
    </citation>
    <scope>NUCLEOTIDE SEQUENCE</scope>
</reference>
<dbReference type="AlphaFoldDB" id="A0A0E9T0G6"/>
<sequence>MNLYLHSLLTFWDKGAHAKLLIYNQALSRERWSGRSALNPPEGLIRNHWVSADFALFHVSTHKVYLFSFP</sequence>
<proteinExistence type="predicted"/>
<dbReference type="EMBL" id="GBXM01061468">
    <property type="protein sequence ID" value="JAH47109.1"/>
    <property type="molecule type" value="Transcribed_RNA"/>
</dbReference>
<name>A0A0E9T0G6_ANGAN</name>